<accession>A0A6H9YRT7</accession>
<evidence type="ECO:0000259" key="5">
    <source>
        <dbReference type="Pfam" id="PF07730"/>
    </source>
</evidence>
<evidence type="ECO:0000256" key="4">
    <source>
        <dbReference type="SAM" id="Phobius"/>
    </source>
</evidence>
<dbReference type="PANTHER" id="PTHR24421">
    <property type="entry name" value="NITRATE/NITRITE SENSOR PROTEIN NARX-RELATED"/>
    <property type="match status" value="1"/>
</dbReference>
<gene>
    <name evidence="6" type="ORF">F8566_11890</name>
</gene>
<dbReference type="InterPro" id="IPR011712">
    <property type="entry name" value="Sig_transdc_His_kin_sub3_dim/P"/>
</dbReference>
<feature type="transmembrane region" description="Helical" evidence="4">
    <location>
        <begin position="77"/>
        <end position="97"/>
    </location>
</feature>
<keyword evidence="4" id="KW-0472">Membrane</keyword>
<dbReference type="RefSeq" id="WP_151560249.1">
    <property type="nucleotide sequence ID" value="NZ_WBMT01000005.1"/>
</dbReference>
<dbReference type="InterPro" id="IPR050482">
    <property type="entry name" value="Sensor_HK_TwoCompSys"/>
</dbReference>
<evidence type="ECO:0000256" key="3">
    <source>
        <dbReference type="ARBA" id="ARBA00023012"/>
    </source>
</evidence>
<dbReference type="Gene3D" id="1.20.5.1930">
    <property type="match status" value="1"/>
</dbReference>
<dbReference type="OrthoDB" id="5241784at2"/>
<proteinExistence type="predicted"/>
<evidence type="ECO:0000256" key="2">
    <source>
        <dbReference type="ARBA" id="ARBA00022777"/>
    </source>
</evidence>
<reference evidence="6 7" key="1">
    <citation type="submission" date="2019-09" db="EMBL/GenBank/DDBJ databases">
        <title>Actinomadura physcomitrii sp. nov., a novel actinomycete isolated from moss [Physcomitrium sphaericum (Ludw) Fuernr].</title>
        <authorList>
            <person name="Zhuang X."/>
            <person name="Liu C."/>
        </authorList>
    </citation>
    <scope>NUCLEOTIDE SEQUENCE [LARGE SCALE GENOMIC DNA]</scope>
    <source>
        <strain evidence="6 7">HMC1</strain>
    </source>
</reference>
<dbReference type="Pfam" id="PF07730">
    <property type="entry name" value="HisKA_3"/>
    <property type="match status" value="1"/>
</dbReference>
<dbReference type="InterPro" id="IPR036890">
    <property type="entry name" value="HATPase_C_sf"/>
</dbReference>
<evidence type="ECO:0000313" key="7">
    <source>
        <dbReference type="Proteomes" id="UP000468735"/>
    </source>
</evidence>
<dbReference type="EMBL" id="WBMT01000005">
    <property type="protein sequence ID" value="KAB2349480.1"/>
    <property type="molecule type" value="Genomic_DNA"/>
</dbReference>
<keyword evidence="7" id="KW-1185">Reference proteome</keyword>
<dbReference type="GO" id="GO:0000155">
    <property type="term" value="F:phosphorelay sensor kinase activity"/>
    <property type="evidence" value="ECO:0007669"/>
    <property type="project" value="InterPro"/>
</dbReference>
<keyword evidence="4" id="KW-1133">Transmembrane helix</keyword>
<protein>
    <submittedName>
        <fullName evidence="6">Two-component sensor histidine kinase</fullName>
    </submittedName>
</protein>
<dbReference type="PANTHER" id="PTHR24421:SF63">
    <property type="entry name" value="SENSOR HISTIDINE KINASE DESK"/>
    <property type="match status" value="1"/>
</dbReference>
<feature type="domain" description="Signal transduction histidine kinase subgroup 3 dimerisation and phosphoacceptor" evidence="5">
    <location>
        <begin position="192"/>
        <end position="256"/>
    </location>
</feature>
<dbReference type="GO" id="GO:0016020">
    <property type="term" value="C:membrane"/>
    <property type="evidence" value="ECO:0007669"/>
    <property type="project" value="InterPro"/>
</dbReference>
<name>A0A6H9YRT7_9ACTN</name>
<keyword evidence="1" id="KW-0808">Transferase</keyword>
<comment type="caution">
    <text evidence="6">The sequence shown here is derived from an EMBL/GenBank/DDBJ whole genome shotgun (WGS) entry which is preliminary data.</text>
</comment>
<evidence type="ECO:0000256" key="1">
    <source>
        <dbReference type="ARBA" id="ARBA00022679"/>
    </source>
</evidence>
<sequence>MARVSKLDTARRVQIFTVHAVTVFFGLAVAAEKLVLTARADQAYVVRSWITGILLIVVYGFFWRFHRAAFRRDPRPTRDLIIAGIVAFAAFGVQPLGGEFAPVIWAMGFVLFVSLRTGVVLVLLVVASCLSYLAFAYDEARTLGMVLHNVFSMGGYTAVTCGLMVSLRWLWAVTQEFHAGQEAKAKLAVSEERLRFARDLHDLLGHGLGVISLKSELAAKVGDRDPGQAAAEMREVRRLAQDALTEVRAAVRGYRRLDLGEELASVCAVLEAAGIRCTLNAHFDGLPPERCTLLAWAVREGATNVLKHSSATHCDITIEKGVLEIRNDGIDGEGIDGVAGRPGNGLSGLSERMASAGGSFTAVPTETGEFLLRAAVPA</sequence>
<dbReference type="AlphaFoldDB" id="A0A6H9YRT7"/>
<feature type="transmembrane region" description="Helical" evidence="4">
    <location>
        <begin position="146"/>
        <end position="171"/>
    </location>
</feature>
<dbReference type="Proteomes" id="UP000468735">
    <property type="component" value="Unassembled WGS sequence"/>
</dbReference>
<organism evidence="6 7">
    <name type="scientific">Actinomadura rudentiformis</name>
    <dbReference type="NCBI Taxonomy" id="359158"/>
    <lineage>
        <taxon>Bacteria</taxon>
        <taxon>Bacillati</taxon>
        <taxon>Actinomycetota</taxon>
        <taxon>Actinomycetes</taxon>
        <taxon>Streptosporangiales</taxon>
        <taxon>Thermomonosporaceae</taxon>
        <taxon>Actinomadura</taxon>
    </lineage>
</organism>
<evidence type="ECO:0000313" key="6">
    <source>
        <dbReference type="EMBL" id="KAB2349480.1"/>
    </source>
</evidence>
<dbReference type="CDD" id="cd16917">
    <property type="entry name" value="HATPase_UhpB-NarQ-NarX-like"/>
    <property type="match status" value="1"/>
</dbReference>
<keyword evidence="3" id="KW-0902">Two-component regulatory system</keyword>
<feature type="transmembrane region" description="Helical" evidence="4">
    <location>
        <begin position="103"/>
        <end position="134"/>
    </location>
</feature>
<keyword evidence="2 6" id="KW-0418">Kinase</keyword>
<dbReference type="Gene3D" id="3.30.565.10">
    <property type="entry name" value="Histidine kinase-like ATPase, C-terminal domain"/>
    <property type="match status" value="1"/>
</dbReference>
<keyword evidence="4" id="KW-0812">Transmembrane</keyword>
<feature type="transmembrane region" description="Helical" evidence="4">
    <location>
        <begin position="43"/>
        <end position="65"/>
    </location>
</feature>
<dbReference type="GO" id="GO:0046983">
    <property type="term" value="F:protein dimerization activity"/>
    <property type="evidence" value="ECO:0007669"/>
    <property type="project" value="InterPro"/>
</dbReference>
<feature type="transmembrane region" description="Helical" evidence="4">
    <location>
        <begin position="12"/>
        <end position="31"/>
    </location>
</feature>